<name>A0A146M382_LYGHE</name>
<protein>
    <submittedName>
        <fullName evidence="1">Uncharacterized protein</fullName>
    </submittedName>
</protein>
<sequence length="99" mass="10698">PHRTLGTFVISGSKMEDSNYVGPPRLLNLSCEVKPPESGKQAHCVLNLVIENKSTPSSDEGRQVKLELSKSSLEAVISSLEKVKTHFDAIAGHQAAKDD</sequence>
<evidence type="ECO:0000313" key="1">
    <source>
        <dbReference type="EMBL" id="JAQ14248.1"/>
    </source>
</evidence>
<reference evidence="1" key="1">
    <citation type="journal article" date="2016" name="Gigascience">
        <title>De novo construction of an expanded transcriptome assembly for the western tarnished plant bug, Lygus hesperus.</title>
        <authorList>
            <person name="Tassone E.E."/>
            <person name="Geib S.M."/>
            <person name="Hall B."/>
            <person name="Fabrick J.A."/>
            <person name="Brent C.S."/>
            <person name="Hull J.J."/>
        </authorList>
    </citation>
    <scope>NUCLEOTIDE SEQUENCE</scope>
</reference>
<accession>A0A146M382</accession>
<dbReference type="EMBL" id="GDHC01004381">
    <property type="protein sequence ID" value="JAQ14248.1"/>
    <property type="molecule type" value="Transcribed_RNA"/>
</dbReference>
<feature type="non-terminal residue" evidence="1">
    <location>
        <position position="1"/>
    </location>
</feature>
<proteinExistence type="predicted"/>
<dbReference type="AlphaFoldDB" id="A0A146M382"/>
<organism evidence="1">
    <name type="scientific">Lygus hesperus</name>
    <name type="common">Western plant bug</name>
    <dbReference type="NCBI Taxonomy" id="30085"/>
    <lineage>
        <taxon>Eukaryota</taxon>
        <taxon>Metazoa</taxon>
        <taxon>Ecdysozoa</taxon>
        <taxon>Arthropoda</taxon>
        <taxon>Hexapoda</taxon>
        <taxon>Insecta</taxon>
        <taxon>Pterygota</taxon>
        <taxon>Neoptera</taxon>
        <taxon>Paraneoptera</taxon>
        <taxon>Hemiptera</taxon>
        <taxon>Heteroptera</taxon>
        <taxon>Panheteroptera</taxon>
        <taxon>Cimicomorpha</taxon>
        <taxon>Miridae</taxon>
        <taxon>Mirini</taxon>
        <taxon>Lygus</taxon>
    </lineage>
</organism>
<gene>
    <name evidence="1" type="ORF">g.82377</name>
</gene>